<keyword evidence="2" id="KW-0378">Hydrolase</keyword>
<dbReference type="Gene3D" id="3.40.50.1820">
    <property type="entry name" value="alpha/beta hydrolase"/>
    <property type="match status" value="1"/>
</dbReference>
<feature type="domain" description="AB hydrolase-1" evidence="3">
    <location>
        <begin position="56"/>
        <end position="302"/>
    </location>
</feature>
<dbReference type="STRING" id="578462.A0A0L0SZH3"/>
<organism evidence="4 5">
    <name type="scientific">Allomyces macrogynus (strain ATCC 38327)</name>
    <name type="common">Allomyces javanicus var. macrogynus</name>
    <dbReference type="NCBI Taxonomy" id="578462"/>
    <lineage>
        <taxon>Eukaryota</taxon>
        <taxon>Fungi</taxon>
        <taxon>Fungi incertae sedis</taxon>
        <taxon>Blastocladiomycota</taxon>
        <taxon>Blastocladiomycetes</taxon>
        <taxon>Blastocladiales</taxon>
        <taxon>Blastocladiaceae</taxon>
        <taxon>Allomyces</taxon>
    </lineage>
</organism>
<dbReference type="OrthoDB" id="8119704at2759"/>
<evidence type="ECO:0000313" key="4">
    <source>
        <dbReference type="EMBL" id="KNE67907.1"/>
    </source>
</evidence>
<dbReference type="GO" id="GO:0005739">
    <property type="term" value="C:mitochondrion"/>
    <property type="evidence" value="ECO:0007669"/>
    <property type="project" value="TreeGrafter"/>
</dbReference>
<dbReference type="InterPro" id="IPR029058">
    <property type="entry name" value="AB_hydrolase_fold"/>
</dbReference>
<name>A0A0L0SZH3_ALLM3</name>
<dbReference type="SUPFAM" id="SSF53474">
    <property type="entry name" value="alpha/beta-Hydrolases"/>
    <property type="match status" value="1"/>
</dbReference>
<protein>
    <recommendedName>
        <fullName evidence="3">AB hydrolase-1 domain-containing protein</fullName>
    </recommendedName>
</protein>
<dbReference type="Pfam" id="PF00561">
    <property type="entry name" value="Abhydrolase_1"/>
    <property type="match status" value="1"/>
</dbReference>
<accession>A0A0L0SZH3</accession>
<dbReference type="PANTHER" id="PTHR46118">
    <property type="entry name" value="PROTEIN ABHD11"/>
    <property type="match status" value="1"/>
</dbReference>
<dbReference type="VEuPathDB" id="FungiDB:AMAG_12624"/>
<dbReference type="InterPro" id="IPR000073">
    <property type="entry name" value="AB_hydrolase_1"/>
</dbReference>
<evidence type="ECO:0000313" key="5">
    <source>
        <dbReference type="Proteomes" id="UP000054350"/>
    </source>
</evidence>
<dbReference type="AlphaFoldDB" id="A0A0L0SZH3"/>
<proteinExistence type="inferred from homology"/>
<dbReference type="EMBL" id="GG745354">
    <property type="protein sequence ID" value="KNE67907.1"/>
    <property type="molecule type" value="Genomic_DNA"/>
</dbReference>
<reference evidence="4 5" key="1">
    <citation type="submission" date="2009-11" db="EMBL/GenBank/DDBJ databases">
        <title>Annotation of Allomyces macrogynus ATCC 38327.</title>
        <authorList>
            <consortium name="The Broad Institute Genome Sequencing Platform"/>
            <person name="Russ C."/>
            <person name="Cuomo C."/>
            <person name="Burger G."/>
            <person name="Gray M.W."/>
            <person name="Holland P.W.H."/>
            <person name="King N."/>
            <person name="Lang F.B.F."/>
            <person name="Roger A.J."/>
            <person name="Ruiz-Trillo I."/>
            <person name="Young S.K."/>
            <person name="Zeng Q."/>
            <person name="Gargeya S."/>
            <person name="Fitzgerald M."/>
            <person name="Haas B."/>
            <person name="Abouelleil A."/>
            <person name="Alvarado L."/>
            <person name="Arachchi H.M."/>
            <person name="Berlin A."/>
            <person name="Chapman S.B."/>
            <person name="Gearin G."/>
            <person name="Goldberg J."/>
            <person name="Griggs A."/>
            <person name="Gujja S."/>
            <person name="Hansen M."/>
            <person name="Heiman D."/>
            <person name="Howarth C."/>
            <person name="Larimer J."/>
            <person name="Lui A."/>
            <person name="MacDonald P.J.P."/>
            <person name="McCowen C."/>
            <person name="Montmayeur A."/>
            <person name="Murphy C."/>
            <person name="Neiman D."/>
            <person name="Pearson M."/>
            <person name="Priest M."/>
            <person name="Roberts A."/>
            <person name="Saif S."/>
            <person name="Shea T."/>
            <person name="Sisk P."/>
            <person name="Stolte C."/>
            <person name="Sykes S."/>
            <person name="Wortman J."/>
            <person name="Nusbaum C."/>
            <person name="Birren B."/>
        </authorList>
    </citation>
    <scope>NUCLEOTIDE SEQUENCE [LARGE SCALE GENOMIC DNA]</scope>
    <source>
        <strain evidence="4 5">ATCC 38327</strain>
    </source>
</reference>
<evidence type="ECO:0000259" key="3">
    <source>
        <dbReference type="Pfam" id="PF00561"/>
    </source>
</evidence>
<evidence type="ECO:0000256" key="1">
    <source>
        <dbReference type="ARBA" id="ARBA00008645"/>
    </source>
</evidence>
<reference evidence="5" key="2">
    <citation type="submission" date="2009-11" db="EMBL/GenBank/DDBJ databases">
        <title>The Genome Sequence of Allomyces macrogynus strain ATCC 38327.</title>
        <authorList>
            <consortium name="The Broad Institute Genome Sequencing Platform"/>
            <person name="Russ C."/>
            <person name="Cuomo C."/>
            <person name="Shea T."/>
            <person name="Young S.K."/>
            <person name="Zeng Q."/>
            <person name="Koehrsen M."/>
            <person name="Haas B."/>
            <person name="Borodovsky M."/>
            <person name="Guigo R."/>
            <person name="Alvarado L."/>
            <person name="Berlin A."/>
            <person name="Borenstein D."/>
            <person name="Chen Z."/>
            <person name="Engels R."/>
            <person name="Freedman E."/>
            <person name="Gellesch M."/>
            <person name="Goldberg J."/>
            <person name="Griggs A."/>
            <person name="Gujja S."/>
            <person name="Heiman D."/>
            <person name="Hepburn T."/>
            <person name="Howarth C."/>
            <person name="Jen D."/>
            <person name="Larson L."/>
            <person name="Lewis B."/>
            <person name="Mehta T."/>
            <person name="Park D."/>
            <person name="Pearson M."/>
            <person name="Roberts A."/>
            <person name="Saif S."/>
            <person name="Shenoy N."/>
            <person name="Sisk P."/>
            <person name="Stolte C."/>
            <person name="Sykes S."/>
            <person name="Walk T."/>
            <person name="White J."/>
            <person name="Yandava C."/>
            <person name="Burger G."/>
            <person name="Gray M.W."/>
            <person name="Holland P.W.H."/>
            <person name="King N."/>
            <person name="Lang F.B.F."/>
            <person name="Roger A.J."/>
            <person name="Ruiz-Trillo I."/>
            <person name="Lander E."/>
            <person name="Nusbaum C."/>
        </authorList>
    </citation>
    <scope>NUCLEOTIDE SEQUENCE [LARGE SCALE GENOMIC DNA]</scope>
    <source>
        <strain evidence="5">ATCC 38327</strain>
    </source>
</reference>
<dbReference type="eggNOG" id="KOG2382">
    <property type="taxonomic scope" value="Eukaryota"/>
</dbReference>
<keyword evidence="5" id="KW-1185">Reference proteome</keyword>
<dbReference type="Proteomes" id="UP000054350">
    <property type="component" value="Unassembled WGS sequence"/>
</dbReference>
<comment type="similarity">
    <text evidence="1">Belongs to the AB hydrolase superfamily.</text>
</comment>
<evidence type="ECO:0000256" key="2">
    <source>
        <dbReference type="ARBA" id="ARBA00022801"/>
    </source>
</evidence>
<dbReference type="GO" id="GO:0052689">
    <property type="term" value="F:carboxylic ester hydrolase activity"/>
    <property type="evidence" value="ECO:0007669"/>
    <property type="project" value="TreeGrafter"/>
</dbReference>
<dbReference type="PANTHER" id="PTHR46118:SF4">
    <property type="entry name" value="PROTEIN ABHD11"/>
    <property type="match status" value="1"/>
</dbReference>
<dbReference type="OMA" id="LITMHGL"/>
<gene>
    <name evidence="4" type="ORF">AMAG_12624</name>
</gene>
<sequence length="322" mass="35509">MICSASRWATGPVRAVLPTATTILTITARATRSMVTVPLSHTVHAPPTGEPAMGDPVLILHGLFGSKANWRTMAQTQLPAHLTTPRNVIPVDLRNHGTSPHTPHMDYASMAADVTQLATSLPTDHATLMGHSLGGRVAMVAAITHPDLFRRLIVVDVAPCVMPPSTSFVRYLEIMQEIDAARVHSRRDAHRLMESAVPDINLRHFLLTNLVPDPNEPGVMKFRVNLPAIAQFMPTMWKFTLPQHDGKLAPANATVYDRPTLFVRGTRSGYIQDAHLDKIKAWFPRSEMVDMDAGHWPHAERPTEFAEIVGEWISRTDGEMAG</sequence>